<comment type="subcellular location">
    <subcellularLocation>
        <location evidence="1">Secreted</location>
    </subcellularLocation>
</comment>
<dbReference type="GO" id="GO:0016757">
    <property type="term" value="F:glycosyltransferase activity"/>
    <property type="evidence" value="ECO:0007669"/>
    <property type="project" value="InterPro"/>
</dbReference>
<dbReference type="Pfam" id="PF01522">
    <property type="entry name" value="Polysacc_deac_1"/>
    <property type="match status" value="1"/>
</dbReference>
<dbReference type="PANTHER" id="PTHR34216">
    <property type="match status" value="1"/>
</dbReference>
<evidence type="ECO:0000313" key="5">
    <source>
        <dbReference type="EMBL" id="ACS81417.1"/>
    </source>
</evidence>
<sequence length="691" mass="77386">MLGKSVPVFCYHAVCEEDGHSPATFASHLDMIQEMGFKTITADHLYEICMGRKPIDDKYVVLTFDDCHISNWINVVPMLEERGMTGVFFAVSDFIGQGKIRSRADVPQMLSMRESFIKALSENDNSQFMNEAELKSLVHDKGMEVYAHTCRHQGCFKDFRFKGNFSADSHWSTWGVYRKFDSELPTYDYGSAFAYNGLWPQFRKGKVTFKRRSDDERRKFIREDFKTCLEKIKKINGARRQFFCWPWGDFDVIGMQEAAAAGFCGTFTLERSANMLGTDPMRINRIGVGTSKDAAWIKQRLHMYSNEASAMLCFKFFTKRNDIGKVLYITDTEKLSGGSRQLINSARAMIHAGLGVVAVLKPGSKLIPELEELGVEVIVLDDFKNMLAAAGFLSHVIEEHQVDVVHTYHNRAVKIGCIAKGLSLLGGRKFKLFFNRGVIYKPNPLAPLFSLIGNGYICNSAKSREVLLKHFVLPKRAQVVYNSFVGGGRKPKRAAETSIIYVGNEGHAKGPDVYIKAVDRLLAQDKCEGVRFIAVGMEDLSAYRDVASPATLERIECPGYIPHEEVVKLLATSHIYVMSSRQESMPNTLLEAFECGLAAICTKAGGTAELIRDGVNGLLCEVEDTEALATSMKRLIEDGELRSEMGRLNRRIVRSFMSTTAKAQSLLTVYSSLPGDKPQTALPDIDRLIKK</sequence>
<dbReference type="AlphaFoldDB" id="C6BS34"/>
<dbReference type="RefSeq" id="WP_015853233.1">
    <property type="nucleotide sequence ID" value="NC_012881.1"/>
</dbReference>
<dbReference type="eggNOG" id="COG0438">
    <property type="taxonomic scope" value="Bacteria"/>
</dbReference>
<accession>C6BS34</accession>
<evidence type="ECO:0000259" key="4">
    <source>
        <dbReference type="Pfam" id="PF01522"/>
    </source>
</evidence>
<evidence type="ECO:0000313" key="6">
    <source>
        <dbReference type="Proteomes" id="UP000002601"/>
    </source>
</evidence>
<reference evidence="5 6" key="1">
    <citation type="submission" date="2009-06" db="EMBL/GenBank/DDBJ databases">
        <title>Complete sequence of Desulfovibrio salexigens DSM 2638.</title>
        <authorList>
            <consortium name="US DOE Joint Genome Institute"/>
            <person name="Lucas S."/>
            <person name="Copeland A."/>
            <person name="Lapidus A."/>
            <person name="Glavina del Rio T."/>
            <person name="Tice H."/>
            <person name="Bruce D."/>
            <person name="Goodwin L."/>
            <person name="Pitluck S."/>
            <person name="Munk A.C."/>
            <person name="Brettin T."/>
            <person name="Detter J.C."/>
            <person name="Han C."/>
            <person name="Tapia R."/>
            <person name="Larimer F."/>
            <person name="Land M."/>
            <person name="Hauser L."/>
            <person name="Kyrpides N."/>
            <person name="Anderson I."/>
            <person name="Wall J.D."/>
            <person name="Arkin A.P."/>
            <person name="Dehal P."/>
            <person name="Chivian D."/>
            <person name="Giles B."/>
            <person name="Hazen T.C."/>
        </authorList>
    </citation>
    <scope>NUCLEOTIDE SEQUENCE [LARGE SCALE GENOMIC DNA]</scope>
    <source>
        <strain evidence="6">ATCC 14822 / DSM 2638 / NCIMB 8403 / VKM B-1763</strain>
    </source>
</reference>
<dbReference type="KEGG" id="dsa:Desal_3367"/>
<keyword evidence="2" id="KW-0732">Signal</keyword>
<feature type="domain" description="NodB homology" evidence="4">
    <location>
        <begin position="55"/>
        <end position="263"/>
    </location>
</feature>
<dbReference type="InterPro" id="IPR011330">
    <property type="entry name" value="Glyco_hydro/deAcase_b/a-brl"/>
</dbReference>
<dbReference type="GO" id="GO:0016810">
    <property type="term" value="F:hydrolase activity, acting on carbon-nitrogen (but not peptide) bonds"/>
    <property type="evidence" value="ECO:0007669"/>
    <property type="project" value="InterPro"/>
</dbReference>
<proteinExistence type="predicted"/>
<dbReference type="SUPFAM" id="SSF53756">
    <property type="entry name" value="UDP-Glycosyltransferase/glycogen phosphorylase"/>
    <property type="match status" value="1"/>
</dbReference>
<evidence type="ECO:0000259" key="3">
    <source>
        <dbReference type="Pfam" id="PF00534"/>
    </source>
</evidence>
<dbReference type="eggNOG" id="COG0726">
    <property type="taxonomic scope" value="Bacteria"/>
</dbReference>
<evidence type="ECO:0000256" key="1">
    <source>
        <dbReference type="ARBA" id="ARBA00004613"/>
    </source>
</evidence>
<dbReference type="Gene3D" id="3.40.50.2000">
    <property type="entry name" value="Glycogen Phosphorylase B"/>
    <property type="match status" value="2"/>
</dbReference>
<dbReference type="EMBL" id="CP001649">
    <property type="protein sequence ID" value="ACS81417.1"/>
    <property type="molecule type" value="Genomic_DNA"/>
</dbReference>
<evidence type="ECO:0000256" key="2">
    <source>
        <dbReference type="ARBA" id="ARBA00022729"/>
    </source>
</evidence>
<dbReference type="Pfam" id="PF00534">
    <property type="entry name" value="Glycos_transf_1"/>
    <property type="match status" value="1"/>
</dbReference>
<dbReference type="SUPFAM" id="SSF88713">
    <property type="entry name" value="Glycoside hydrolase/deacetylase"/>
    <property type="match status" value="1"/>
</dbReference>
<gene>
    <name evidence="5" type="ordered locus">Desal_3367</name>
</gene>
<dbReference type="OrthoDB" id="9814639at2"/>
<organism evidence="5 6">
    <name type="scientific">Maridesulfovibrio salexigens (strain ATCC 14822 / DSM 2638 / NCIMB 8403 / VKM B-1763)</name>
    <name type="common">Desulfovibrio salexigens</name>
    <dbReference type="NCBI Taxonomy" id="526222"/>
    <lineage>
        <taxon>Bacteria</taxon>
        <taxon>Pseudomonadati</taxon>
        <taxon>Thermodesulfobacteriota</taxon>
        <taxon>Desulfovibrionia</taxon>
        <taxon>Desulfovibrionales</taxon>
        <taxon>Desulfovibrionaceae</taxon>
        <taxon>Maridesulfovibrio</taxon>
    </lineage>
</organism>
<dbReference type="CDD" id="cd03801">
    <property type="entry name" value="GT4_PimA-like"/>
    <property type="match status" value="1"/>
</dbReference>
<dbReference type="STRING" id="526222.Desal_3367"/>
<dbReference type="InterPro" id="IPR002509">
    <property type="entry name" value="NODB_dom"/>
</dbReference>
<feature type="domain" description="Glycosyl transferase family 1" evidence="3">
    <location>
        <begin position="495"/>
        <end position="647"/>
    </location>
</feature>
<dbReference type="InterPro" id="IPR001296">
    <property type="entry name" value="Glyco_trans_1"/>
</dbReference>
<dbReference type="Gene3D" id="3.20.20.370">
    <property type="entry name" value="Glycoside hydrolase/deacetylase"/>
    <property type="match status" value="1"/>
</dbReference>
<dbReference type="GO" id="GO:0005576">
    <property type="term" value="C:extracellular region"/>
    <property type="evidence" value="ECO:0007669"/>
    <property type="project" value="UniProtKB-SubCell"/>
</dbReference>
<dbReference type="CAZy" id="GT4">
    <property type="family name" value="Glycosyltransferase Family 4"/>
</dbReference>
<dbReference type="GO" id="GO:0005975">
    <property type="term" value="P:carbohydrate metabolic process"/>
    <property type="evidence" value="ECO:0007669"/>
    <property type="project" value="InterPro"/>
</dbReference>
<dbReference type="InterPro" id="IPR051398">
    <property type="entry name" value="Polysacch_Deacetylase"/>
</dbReference>
<keyword evidence="6" id="KW-1185">Reference proteome</keyword>
<protein>
    <submittedName>
        <fullName evidence="5">Glycosyl transferase group 1</fullName>
    </submittedName>
</protein>
<keyword evidence="5" id="KW-0808">Transferase</keyword>
<dbReference type="Proteomes" id="UP000002601">
    <property type="component" value="Chromosome"/>
</dbReference>
<dbReference type="PANTHER" id="PTHR34216:SF3">
    <property type="entry name" value="POLY-BETA-1,6-N-ACETYL-D-GLUCOSAMINE N-DEACETYLASE"/>
    <property type="match status" value="1"/>
</dbReference>
<name>C6BS34_MARSD</name>
<dbReference type="HOGENOM" id="CLU_398342_0_0_7"/>